<dbReference type="AlphaFoldDB" id="A0A3B1BUV2"/>
<protein>
    <submittedName>
        <fullName evidence="1">Uncharacterized protein</fullName>
    </submittedName>
</protein>
<reference evidence="1" key="1">
    <citation type="submission" date="2018-06" db="EMBL/GenBank/DDBJ databases">
        <authorList>
            <person name="Zhirakovskaya E."/>
        </authorList>
    </citation>
    <scope>NUCLEOTIDE SEQUENCE</scope>
</reference>
<accession>A0A3B1BUV2</accession>
<proteinExistence type="predicted"/>
<dbReference type="EMBL" id="UOFX01000063">
    <property type="protein sequence ID" value="VAX10125.1"/>
    <property type="molecule type" value="Genomic_DNA"/>
</dbReference>
<evidence type="ECO:0000313" key="1">
    <source>
        <dbReference type="EMBL" id="VAX10125.1"/>
    </source>
</evidence>
<gene>
    <name evidence="1" type="ORF">MNBD_GAMMA26-1306</name>
</gene>
<organism evidence="1">
    <name type="scientific">hydrothermal vent metagenome</name>
    <dbReference type="NCBI Taxonomy" id="652676"/>
    <lineage>
        <taxon>unclassified sequences</taxon>
        <taxon>metagenomes</taxon>
        <taxon>ecological metagenomes</taxon>
    </lineage>
</organism>
<name>A0A3B1BUV2_9ZZZZ</name>
<sequence length="138" mass="15256">MRPRKSSHLSPNRLSMPVVERSLRSLFIGITIVVLGAVLTGCAEGPTEADLKKALQAEMDRANELAQTMLGSEAGAEVATTIHALEKLNCEPGEVDGRQEYRCKVEMDITYPPAKRQQRKASIRMVQEDNGWTVVKSF</sequence>